<dbReference type="STRING" id="51028.A0A0N4V2D4"/>
<reference evidence="2 3" key="2">
    <citation type="submission" date="2018-10" db="EMBL/GenBank/DDBJ databases">
        <authorList>
            <consortium name="Pathogen Informatics"/>
        </authorList>
    </citation>
    <scope>NUCLEOTIDE SEQUENCE [LARGE SCALE GENOMIC DNA]</scope>
</reference>
<dbReference type="WBParaSite" id="EVEC_0000415201-mRNA-1">
    <property type="protein sequence ID" value="EVEC_0000415201-mRNA-1"/>
    <property type="gene ID" value="EVEC_0000415201"/>
</dbReference>
<sequence length="72" mass="8438">MDSFSEALLSELQHTTEVLKRANLADRSPNVPDLEPCYQEQTRRPPSRHGLDSLEHMLDDYTEKRKEYTGKY</sequence>
<organism evidence="4">
    <name type="scientific">Enterobius vermicularis</name>
    <name type="common">Human pinworm</name>
    <dbReference type="NCBI Taxonomy" id="51028"/>
    <lineage>
        <taxon>Eukaryota</taxon>
        <taxon>Metazoa</taxon>
        <taxon>Ecdysozoa</taxon>
        <taxon>Nematoda</taxon>
        <taxon>Chromadorea</taxon>
        <taxon>Rhabditida</taxon>
        <taxon>Spirurina</taxon>
        <taxon>Oxyuridomorpha</taxon>
        <taxon>Oxyuroidea</taxon>
        <taxon>Oxyuridae</taxon>
        <taxon>Enterobius</taxon>
    </lineage>
</organism>
<dbReference type="AlphaFoldDB" id="A0A0N4V2D4"/>
<evidence type="ECO:0000256" key="1">
    <source>
        <dbReference type="SAM" id="MobiDB-lite"/>
    </source>
</evidence>
<keyword evidence="3" id="KW-1185">Reference proteome</keyword>
<protein>
    <submittedName>
        <fullName evidence="4">TGFB1</fullName>
    </submittedName>
</protein>
<evidence type="ECO:0000313" key="2">
    <source>
        <dbReference type="EMBL" id="VDD88804.1"/>
    </source>
</evidence>
<dbReference type="Proteomes" id="UP000274131">
    <property type="component" value="Unassembled WGS sequence"/>
</dbReference>
<dbReference type="EMBL" id="UXUI01007702">
    <property type="protein sequence ID" value="VDD88804.1"/>
    <property type="molecule type" value="Genomic_DNA"/>
</dbReference>
<name>A0A0N4V2D4_ENTVE</name>
<evidence type="ECO:0000313" key="4">
    <source>
        <dbReference type="WBParaSite" id="EVEC_0000415201-mRNA-1"/>
    </source>
</evidence>
<gene>
    <name evidence="2" type="ORF">EVEC_LOCUS3860</name>
</gene>
<dbReference type="OrthoDB" id="5862931at2759"/>
<accession>A0A0N4V2D4</accession>
<reference evidence="4" key="1">
    <citation type="submission" date="2017-02" db="UniProtKB">
        <authorList>
            <consortium name="WormBaseParasite"/>
        </authorList>
    </citation>
    <scope>IDENTIFICATION</scope>
</reference>
<feature type="region of interest" description="Disordered" evidence="1">
    <location>
        <begin position="21"/>
        <end position="72"/>
    </location>
</feature>
<evidence type="ECO:0000313" key="3">
    <source>
        <dbReference type="Proteomes" id="UP000274131"/>
    </source>
</evidence>
<proteinExistence type="predicted"/>
<feature type="compositionally biased region" description="Basic and acidic residues" evidence="1">
    <location>
        <begin position="49"/>
        <end position="72"/>
    </location>
</feature>